<keyword evidence="5" id="KW-1185">Reference proteome</keyword>
<evidence type="ECO:0000256" key="1">
    <source>
        <dbReference type="ARBA" id="ARBA00023125"/>
    </source>
</evidence>
<dbReference type="OrthoDB" id="9811174at2"/>
<evidence type="ECO:0000313" key="4">
    <source>
        <dbReference type="EMBL" id="TDR53220.1"/>
    </source>
</evidence>
<accession>A0A4R6ZLE0</accession>
<reference evidence="4 5" key="1">
    <citation type="submission" date="2019-03" db="EMBL/GenBank/DDBJ databases">
        <title>Genomic Encyclopedia of Type Strains, Phase III (KMG-III): the genomes of soil and plant-associated and newly described type strains.</title>
        <authorList>
            <person name="Whitman W."/>
        </authorList>
    </citation>
    <scope>NUCLEOTIDE SEQUENCE [LARGE SCALE GENOMIC DNA]</scope>
    <source>
        <strain evidence="4 5">CECT 7972</strain>
    </source>
</reference>
<dbReference type="PROSITE" id="PS50937">
    <property type="entry name" value="HTH_MERR_2"/>
    <property type="match status" value="1"/>
</dbReference>
<dbReference type="Pfam" id="PF13411">
    <property type="entry name" value="MerR_1"/>
    <property type="match status" value="1"/>
</dbReference>
<sequence length="121" mass="14415">MYSIGETAKLVGLSAYTLRYYEKEKIIRPPRNDNGERMFDARHIDWLKFVIRLKATQMPIAQIRKYTELFLEGEHTAPQRLKLLQNHQVFIQEQLLNLTNVENELQHKIENYEKLTARSVK</sequence>
<organism evidence="4 5">
    <name type="scientific">Listeria rocourtiae</name>
    <dbReference type="NCBI Taxonomy" id="647910"/>
    <lineage>
        <taxon>Bacteria</taxon>
        <taxon>Bacillati</taxon>
        <taxon>Bacillota</taxon>
        <taxon>Bacilli</taxon>
        <taxon>Bacillales</taxon>
        <taxon>Listeriaceae</taxon>
        <taxon>Listeria</taxon>
    </lineage>
</organism>
<dbReference type="GO" id="GO:0003677">
    <property type="term" value="F:DNA binding"/>
    <property type="evidence" value="ECO:0007669"/>
    <property type="project" value="UniProtKB-KW"/>
</dbReference>
<dbReference type="InterPro" id="IPR047057">
    <property type="entry name" value="MerR_fam"/>
</dbReference>
<feature type="domain" description="HTH merR-type" evidence="3">
    <location>
        <begin position="1"/>
        <end position="69"/>
    </location>
</feature>
<dbReference type="EMBL" id="SNZK01000005">
    <property type="protein sequence ID" value="TDR53220.1"/>
    <property type="molecule type" value="Genomic_DNA"/>
</dbReference>
<evidence type="ECO:0000256" key="2">
    <source>
        <dbReference type="SAM" id="Coils"/>
    </source>
</evidence>
<dbReference type="Gene3D" id="1.10.1660.10">
    <property type="match status" value="1"/>
</dbReference>
<dbReference type="PANTHER" id="PTHR30204">
    <property type="entry name" value="REDOX-CYCLING DRUG-SENSING TRANSCRIPTIONAL ACTIVATOR SOXR"/>
    <property type="match status" value="1"/>
</dbReference>
<evidence type="ECO:0000259" key="3">
    <source>
        <dbReference type="PROSITE" id="PS50937"/>
    </source>
</evidence>
<evidence type="ECO:0000313" key="5">
    <source>
        <dbReference type="Proteomes" id="UP000295558"/>
    </source>
</evidence>
<proteinExistence type="predicted"/>
<dbReference type="AlphaFoldDB" id="A0A4R6ZLE0"/>
<dbReference type="InterPro" id="IPR000551">
    <property type="entry name" value="MerR-type_HTH_dom"/>
</dbReference>
<protein>
    <submittedName>
        <fullName evidence="4">MerR family transcriptional regulator</fullName>
    </submittedName>
</protein>
<dbReference type="SMART" id="SM00422">
    <property type="entry name" value="HTH_MERR"/>
    <property type="match status" value="1"/>
</dbReference>
<gene>
    <name evidence="4" type="ORF">DFP96_105145</name>
</gene>
<dbReference type="InterPro" id="IPR009061">
    <property type="entry name" value="DNA-bd_dom_put_sf"/>
</dbReference>
<name>A0A4R6ZLE0_9LIST</name>
<dbReference type="STRING" id="1265846.PROCOU_14603"/>
<dbReference type="RefSeq" id="WP_036073095.1">
    <property type="nucleotide sequence ID" value="NZ_JAARQJ010000022.1"/>
</dbReference>
<keyword evidence="1" id="KW-0238">DNA-binding</keyword>
<keyword evidence="2" id="KW-0175">Coiled coil</keyword>
<dbReference type="GO" id="GO:0003700">
    <property type="term" value="F:DNA-binding transcription factor activity"/>
    <property type="evidence" value="ECO:0007669"/>
    <property type="project" value="InterPro"/>
</dbReference>
<dbReference type="Proteomes" id="UP000295558">
    <property type="component" value="Unassembled WGS sequence"/>
</dbReference>
<comment type="caution">
    <text evidence="4">The sequence shown here is derived from an EMBL/GenBank/DDBJ whole genome shotgun (WGS) entry which is preliminary data.</text>
</comment>
<dbReference type="PANTHER" id="PTHR30204:SF82">
    <property type="entry name" value="TRANSCRIPTIONAL REGULATOR, MERR FAMILY"/>
    <property type="match status" value="1"/>
</dbReference>
<dbReference type="SUPFAM" id="SSF46955">
    <property type="entry name" value="Putative DNA-binding domain"/>
    <property type="match status" value="1"/>
</dbReference>
<dbReference type="CDD" id="cd01109">
    <property type="entry name" value="HTH_YyaN"/>
    <property type="match status" value="1"/>
</dbReference>
<feature type="coiled-coil region" evidence="2">
    <location>
        <begin position="91"/>
        <end position="118"/>
    </location>
</feature>